<gene>
    <name evidence="3" type="ORF">ACJIZ3_025067</name>
</gene>
<dbReference type="PANTHER" id="PTHR37249">
    <property type="entry name" value="OS03G0206201 PROTEIN"/>
    <property type="match status" value="1"/>
</dbReference>
<sequence>MMKAFGFLFLLLLIGTTAFLYLSCSTKGSTASNSGSRNAMILTVKSRKLKDNIDSPSPDEDEDDDIGQVNLEDYRPFDPVPSSTASIRPGPIEHGTPLMPFIPKPSPPPSQSKHVDVGFP</sequence>
<protein>
    <submittedName>
        <fullName evidence="3">Uncharacterized protein</fullName>
    </submittedName>
</protein>
<evidence type="ECO:0000313" key="3">
    <source>
        <dbReference type="EMBL" id="KAL3840476.1"/>
    </source>
</evidence>
<accession>A0ABD3TUY4</accession>
<feature type="signal peptide" evidence="2">
    <location>
        <begin position="1"/>
        <end position="18"/>
    </location>
</feature>
<feature type="chain" id="PRO_5044796721" evidence="2">
    <location>
        <begin position="19"/>
        <end position="120"/>
    </location>
</feature>
<name>A0ABD3TUY4_9LAMI</name>
<reference evidence="3 4" key="1">
    <citation type="submission" date="2024-12" db="EMBL/GenBank/DDBJ databases">
        <title>The unique morphological basis and parallel evolutionary history of personate flowers in Penstemon.</title>
        <authorList>
            <person name="Depatie T.H."/>
            <person name="Wessinger C.A."/>
        </authorList>
    </citation>
    <scope>NUCLEOTIDE SEQUENCE [LARGE SCALE GENOMIC DNA]</scope>
    <source>
        <strain evidence="3">WTNN_2</strain>
        <tissue evidence="3">Leaf</tissue>
    </source>
</reference>
<feature type="compositionally biased region" description="Acidic residues" evidence="1">
    <location>
        <begin position="57"/>
        <end position="66"/>
    </location>
</feature>
<dbReference type="AlphaFoldDB" id="A0ABD3TUY4"/>
<evidence type="ECO:0000256" key="2">
    <source>
        <dbReference type="SAM" id="SignalP"/>
    </source>
</evidence>
<feature type="region of interest" description="Disordered" evidence="1">
    <location>
        <begin position="49"/>
        <end position="120"/>
    </location>
</feature>
<proteinExistence type="predicted"/>
<dbReference type="EMBL" id="JBJXBP010000003">
    <property type="protein sequence ID" value="KAL3840476.1"/>
    <property type="molecule type" value="Genomic_DNA"/>
</dbReference>
<keyword evidence="4" id="KW-1185">Reference proteome</keyword>
<dbReference type="PANTHER" id="PTHR37249:SF3">
    <property type="entry name" value="OS03G0206201 PROTEIN"/>
    <property type="match status" value="1"/>
</dbReference>
<evidence type="ECO:0000256" key="1">
    <source>
        <dbReference type="SAM" id="MobiDB-lite"/>
    </source>
</evidence>
<keyword evidence="2" id="KW-0732">Signal</keyword>
<comment type="caution">
    <text evidence="3">The sequence shown here is derived from an EMBL/GenBank/DDBJ whole genome shotgun (WGS) entry which is preliminary data.</text>
</comment>
<dbReference type="Proteomes" id="UP001634393">
    <property type="component" value="Unassembled WGS sequence"/>
</dbReference>
<evidence type="ECO:0000313" key="4">
    <source>
        <dbReference type="Proteomes" id="UP001634393"/>
    </source>
</evidence>
<organism evidence="3 4">
    <name type="scientific">Penstemon smallii</name>
    <dbReference type="NCBI Taxonomy" id="265156"/>
    <lineage>
        <taxon>Eukaryota</taxon>
        <taxon>Viridiplantae</taxon>
        <taxon>Streptophyta</taxon>
        <taxon>Embryophyta</taxon>
        <taxon>Tracheophyta</taxon>
        <taxon>Spermatophyta</taxon>
        <taxon>Magnoliopsida</taxon>
        <taxon>eudicotyledons</taxon>
        <taxon>Gunneridae</taxon>
        <taxon>Pentapetalae</taxon>
        <taxon>asterids</taxon>
        <taxon>lamiids</taxon>
        <taxon>Lamiales</taxon>
        <taxon>Plantaginaceae</taxon>
        <taxon>Cheloneae</taxon>
        <taxon>Penstemon</taxon>
    </lineage>
</organism>
<feature type="compositionally biased region" description="Pro residues" evidence="1">
    <location>
        <begin position="100"/>
        <end position="110"/>
    </location>
</feature>